<dbReference type="AlphaFoldDB" id="A0A5C4M638"/>
<name>A0A5C4M638_9PSEU</name>
<sequence>MSDGMIKVDPATIHTAADGCKTAGRDIQSHFDTLVHQMKKLTDSWTGDAMNQWHDRQQEWNKALEDMNALLARIAIALPEIADGYQKTDKDVMNMFGG</sequence>
<dbReference type="Proteomes" id="UP000305546">
    <property type="component" value="Unassembled WGS sequence"/>
</dbReference>
<dbReference type="InterPro" id="IPR010310">
    <property type="entry name" value="T7SS_ESAT-6-like"/>
</dbReference>
<evidence type="ECO:0000313" key="3">
    <source>
        <dbReference type="Proteomes" id="UP000305546"/>
    </source>
</evidence>
<dbReference type="OrthoDB" id="3387628at2"/>
<gene>
    <name evidence="2" type="ORF">FG385_05605</name>
</gene>
<comment type="caution">
    <text evidence="2">The sequence shown here is derived from an EMBL/GenBank/DDBJ whole genome shotgun (WGS) entry which is preliminary data.</text>
</comment>
<dbReference type="InterPro" id="IPR036689">
    <property type="entry name" value="ESAT-6-like_sf"/>
</dbReference>
<organism evidence="2 3">
    <name type="scientific">Amycolatopsis alkalitolerans</name>
    <dbReference type="NCBI Taxonomy" id="2547244"/>
    <lineage>
        <taxon>Bacteria</taxon>
        <taxon>Bacillati</taxon>
        <taxon>Actinomycetota</taxon>
        <taxon>Actinomycetes</taxon>
        <taxon>Pseudonocardiales</taxon>
        <taxon>Pseudonocardiaceae</taxon>
        <taxon>Amycolatopsis</taxon>
    </lineage>
</organism>
<dbReference type="Gene3D" id="1.10.287.1060">
    <property type="entry name" value="ESAT-6-like"/>
    <property type="match status" value="1"/>
</dbReference>
<evidence type="ECO:0000313" key="2">
    <source>
        <dbReference type="EMBL" id="TNC28724.1"/>
    </source>
</evidence>
<accession>A0A5C4M638</accession>
<dbReference type="Pfam" id="PF06013">
    <property type="entry name" value="WXG100"/>
    <property type="match status" value="1"/>
</dbReference>
<dbReference type="RefSeq" id="WP_139095495.1">
    <property type="nucleotide sequence ID" value="NZ_VDFW01000003.1"/>
</dbReference>
<dbReference type="EMBL" id="VDFW01000003">
    <property type="protein sequence ID" value="TNC28724.1"/>
    <property type="molecule type" value="Genomic_DNA"/>
</dbReference>
<dbReference type="NCBIfam" id="TIGR03930">
    <property type="entry name" value="WXG100_ESAT6"/>
    <property type="match status" value="1"/>
</dbReference>
<evidence type="ECO:0000256" key="1">
    <source>
        <dbReference type="RuleBase" id="RU362001"/>
    </source>
</evidence>
<keyword evidence="3" id="KW-1185">Reference proteome</keyword>
<reference evidence="2 3" key="1">
    <citation type="submission" date="2019-06" db="EMBL/GenBank/DDBJ databases">
        <title>Amycolatopsis alkalitolerans sp. nov., isolated from Gastrodia elata Blume.</title>
        <authorList>
            <person name="Narsing Rao M.P."/>
            <person name="Li W.J."/>
        </authorList>
    </citation>
    <scope>NUCLEOTIDE SEQUENCE [LARGE SCALE GENOMIC DNA]</scope>
    <source>
        <strain evidence="2 3">SYSUP0005</strain>
    </source>
</reference>
<protein>
    <recommendedName>
        <fullName evidence="1">ESAT-6-like protein</fullName>
    </recommendedName>
</protein>
<proteinExistence type="inferred from homology"/>
<dbReference type="SUPFAM" id="SSF140453">
    <property type="entry name" value="EsxAB dimer-like"/>
    <property type="match status" value="1"/>
</dbReference>
<comment type="similarity">
    <text evidence="1">Belongs to the WXG100 family.</text>
</comment>